<feature type="transmembrane region" description="Helical" evidence="17">
    <location>
        <begin position="508"/>
        <end position="528"/>
    </location>
</feature>
<feature type="transmembrane region" description="Helical" evidence="17">
    <location>
        <begin position="182"/>
        <end position="204"/>
    </location>
</feature>
<comment type="subcellular location">
    <subcellularLocation>
        <location evidence="2">Cell membrane</location>
        <topology evidence="2">Multi-pass membrane protein</topology>
    </subcellularLocation>
</comment>
<evidence type="ECO:0000256" key="6">
    <source>
        <dbReference type="ARBA" id="ARBA00022679"/>
    </source>
</evidence>
<dbReference type="Gene3D" id="3.40.50.2300">
    <property type="match status" value="1"/>
</dbReference>
<feature type="domain" description="Histidine kinase" evidence="18">
    <location>
        <begin position="636"/>
        <end position="852"/>
    </location>
</feature>
<feature type="modified residue" description="4-aspartylphosphate" evidence="16">
    <location>
        <position position="929"/>
    </location>
</feature>
<evidence type="ECO:0000256" key="5">
    <source>
        <dbReference type="ARBA" id="ARBA00022553"/>
    </source>
</evidence>
<dbReference type="InterPro" id="IPR036890">
    <property type="entry name" value="HATPase_C_sf"/>
</dbReference>
<keyword evidence="4" id="KW-1003">Cell membrane</keyword>
<dbReference type="SUPFAM" id="SSF55874">
    <property type="entry name" value="ATPase domain of HSP90 chaperone/DNA topoisomerase II/histidine kinase"/>
    <property type="match status" value="1"/>
</dbReference>
<dbReference type="SUPFAM" id="SSF47384">
    <property type="entry name" value="Homodimeric domain of signal transducing histidine kinase"/>
    <property type="match status" value="1"/>
</dbReference>
<evidence type="ECO:0000256" key="17">
    <source>
        <dbReference type="SAM" id="Phobius"/>
    </source>
</evidence>
<dbReference type="Proteomes" id="UP000005744">
    <property type="component" value="Unassembled WGS sequence"/>
</dbReference>
<proteinExistence type="predicted"/>
<dbReference type="InterPro" id="IPR007895">
    <property type="entry name" value="MASE1"/>
</dbReference>
<dbReference type="PANTHER" id="PTHR45339:SF1">
    <property type="entry name" value="HYBRID SIGNAL TRANSDUCTION HISTIDINE KINASE J"/>
    <property type="match status" value="1"/>
</dbReference>
<feature type="transmembrane region" description="Helical" evidence="17">
    <location>
        <begin position="216"/>
        <end position="236"/>
    </location>
</feature>
<evidence type="ECO:0000259" key="19">
    <source>
        <dbReference type="PROSITE" id="PS50110"/>
    </source>
</evidence>
<dbReference type="SMART" id="SM00388">
    <property type="entry name" value="HisKA"/>
    <property type="match status" value="1"/>
</dbReference>
<keyword evidence="10" id="KW-0067">ATP-binding</keyword>
<dbReference type="InterPro" id="IPR011006">
    <property type="entry name" value="CheY-like_superfamily"/>
</dbReference>
<dbReference type="Pfam" id="PF02518">
    <property type="entry name" value="HATPase_c"/>
    <property type="match status" value="1"/>
</dbReference>
<evidence type="ECO:0000256" key="2">
    <source>
        <dbReference type="ARBA" id="ARBA00004651"/>
    </source>
</evidence>
<dbReference type="InterPro" id="IPR005467">
    <property type="entry name" value="His_kinase_dom"/>
</dbReference>
<dbReference type="AlphaFoldDB" id="I3CBS5"/>
<keyword evidence="12" id="KW-0902">Two-component regulatory system</keyword>
<dbReference type="eggNOG" id="COG2205">
    <property type="taxonomic scope" value="Bacteria"/>
</dbReference>
<dbReference type="EC" id="2.7.13.3" evidence="3"/>
<evidence type="ECO:0000256" key="1">
    <source>
        <dbReference type="ARBA" id="ARBA00000085"/>
    </source>
</evidence>
<dbReference type="HOGENOM" id="CLU_000445_114_68_6"/>
<dbReference type="RefSeq" id="WP_002682662.1">
    <property type="nucleotide sequence ID" value="NZ_JH600070.1"/>
</dbReference>
<dbReference type="FunFam" id="3.30.565.10:FF:000010">
    <property type="entry name" value="Sensor histidine kinase RcsC"/>
    <property type="match status" value="1"/>
</dbReference>
<dbReference type="Gene3D" id="3.30.450.350">
    <property type="entry name" value="CHASE domain"/>
    <property type="match status" value="1"/>
</dbReference>
<dbReference type="SMART" id="SM00387">
    <property type="entry name" value="HATPase_c"/>
    <property type="match status" value="1"/>
</dbReference>
<dbReference type="STRING" id="395493.BegalDRAFT_0145"/>
<evidence type="ECO:0000313" key="20">
    <source>
        <dbReference type="EMBL" id="EIJ41068.1"/>
    </source>
</evidence>
<dbReference type="PANTHER" id="PTHR45339">
    <property type="entry name" value="HYBRID SIGNAL TRANSDUCTION HISTIDINE KINASE J"/>
    <property type="match status" value="1"/>
</dbReference>
<dbReference type="SMART" id="SM00448">
    <property type="entry name" value="REC"/>
    <property type="match status" value="1"/>
</dbReference>
<dbReference type="InterPro" id="IPR004358">
    <property type="entry name" value="Sig_transdc_His_kin-like_C"/>
</dbReference>
<dbReference type="Pfam" id="PF03924">
    <property type="entry name" value="CHASE"/>
    <property type="match status" value="1"/>
</dbReference>
<dbReference type="InterPro" id="IPR003661">
    <property type="entry name" value="HisK_dim/P_dom"/>
</dbReference>
<dbReference type="InterPro" id="IPR036097">
    <property type="entry name" value="HisK_dim/P_sf"/>
</dbReference>
<evidence type="ECO:0000256" key="12">
    <source>
        <dbReference type="ARBA" id="ARBA00023012"/>
    </source>
</evidence>
<keyword evidence="9 20" id="KW-0418">Kinase</keyword>
<dbReference type="GO" id="GO:0005886">
    <property type="term" value="C:plasma membrane"/>
    <property type="evidence" value="ECO:0007669"/>
    <property type="project" value="UniProtKB-SubCell"/>
</dbReference>
<reference evidence="20 21" key="1">
    <citation type="submission" date="2011-11" db="EMBL/GenBank/DDBJ databases">
        <title>Improved High-Quality Draft sequence of Beggiatoa alba B18lD.</title>
        <authorList>
            <consortium name="US DOE Joint Genome Institute"/>
            <person name="Lucas S."/>
            <person name="Han J."/>
            <person name="Lapidus A."/>
            <person name="Cheng J.-F."/>
            <person name="Goodwin L."/>
            <person name="Pitluck S."/>
            <person name="Peters L."/>
            <person name="Mikhailova N."/>
            <person name="Held B."/>
            <person name="Detter J.C."/>
            <person name="Han C."/>
            <person name="Tapia R."/>
            <person name="Land M."/>
            <person name="Hauser L."/>
            <person name="Kyrpides N."/>
            <person name="Ivanova N."/>
            <person name="Pagani I."/>
            <person name="Samuel K."/>
            <person name="Teske A."/>
            <person name="Mueller J."/>
            <person name="Woyke T."/>
        </authorList>
    </citation>
    <scope>NUCLEOTIDE SEQUENCE [LARGE SCALE GENOMIC DNA]</scope>
    <source>
        <strain evidence="20 21">B18LD</strain>
    </source>
</reference>
<dbReference type="GO" id="GO:0005524">
    <property type="term" value="F:ATP binding"/>
    <property type="evidence" value="ECO:0007669"/>
    <property type="project" value="UniProtKB-KW"/>
</dbReference>
<dbReference type="Pfam" id="PF05231">
    <property type="entry name" value="MASE1"/>
    <property type="match status" value="1"/>
</dbReference>
<dbReference type="CDD" id="cd17546">
    <property type="entry name" value="REC_hyHK_CKI1_RcsC-like"/>
    <property type="match status" value="1"/>
</dbReference>
<evidence type="ECO:0000256" key="4">
    <source>
        <dbReference type="ARBA" id="ARBA00022475"/>
    </source>
</evidence>
<keyword evidence="8" id="KW-0547">Nucleotide-binding</keyword>
<evidence type="ECO:0000256" key="15">
    <source>
        <dbReference type="ARBA" id="ARBA00068150"/>
    </source>
</evidence>
<evidence type="ECO:0000256" key="8">
    <source>
        <dbReference type="ARBA" id="ARBA00022741"/>
    </source>
</evidence>
<dbReference type="InterPro" id="IPR003594">
    <property type="entry name" value="HATPase_dom"/>
</dbReference>
<dbReference type="GO" id="GO:0000155">
    <property type="term" value="F:phosphorelay sensor kinase activity"/>
    <property type="evidence" value="ECO:0007669"/>
    <property type="project" value="InterPro"/>
</dbReference>
<evidence type="ECO:0000256" key="3">
    <source>
        <dbReference type="ARBA" id="ARBA00012438"/>
    </source>
</evidence>
<feature type="domain" description="Response regulatory" evidence="19">
    <location>
        <begin position="880"/>
        <end position="996"/>
    </location>
</feature>
<dbReference type="InterPro" id="IPR006189">
    <property type="entry name" value="CHASE_dom"/>
</dbReference>
<feature type="transmembrane region" description="Helical" evidence="17">
    <location>
        <begin position="21"/>
        <end position="42"/>
    </location>
</feature>
<evidence type="ECO:0000256" key="9">
    <source>
        <dbReference type="ARBA" id="ARBA00022777"/>
    </source>
</evidence>
<sequence>MNNLFYSSLFQRLLKFSLMGVAVIPHGYVASVLLVALSYFLMGKLLLLMAIPPSYTAVAVWLPAGIALTAVLLKGTSILLGVFLGSFTLNTFNLLDSTSFFSLISSITLTSCIGIGASLQAWAGAWLLRRFIGFPCELKQEKEIVIFLFFVAMGSCLISATISITAQYYWGLLNKEYFTFNWLTWWVGDSIGVMIATPILLSWFEKTRTVWQRRRLFLALPLAITLLAVLSTYLYISHIEQARIIKTYQDKAGLLAQTLQTEIEMQLTALQAINLFFSNNPQATQREFHALTQPLLATTPFIQDIIWCVALPHSERAYYEAENKTHLPLTQLSEWSEQKQAAKNRPFYLPIHAIESRQPENTLEIGTDLSTVLTQLDQNINEIQIYYADLSHHAPQRELNLILAAPISYTLTNNVHKSFIIVQYQLDNLFKTIFSREENTPFSIQLSNVLNQRKTLVLYENQEPNNNLIKDLRDITFKIPITVAKQQWILQLTLSNTYLLKNPSLQSWGILLIGLFFCCLLGAFLLLVTGRTALVEKLVNDRTAELAQVNLTLLANINERKQIETVLQQRVIELAEARKSMFNLLSEAISSRKRAELLTVELQETLRFSEKMRIELSFAKEAAEAANRYKSIFLANMSHELRTPLNGILGYTQILRRDQSLGQPQKEKLLSIQRNGEHLLTLINDVLDLSKIEAGKLELHRNNFKFDLFFKDIADLFTLRCGQKGLQFLTQPLSSLPKIVYGDEKRLRQILLNLLSNAVKFTVNGEVYFRVIYSNNRARFEVEDTGIGIATEQHDAIFLPFKQVGDLSHQMEGTGLGLSISKKLVELMDGTLYVESVVGVGSVFWFDIELPEIVMEAPSQEPLEEKKQYSLIQIKGNKQRILVVDDIAENRQVLSQLLKEFGFEVQTTENGDSALKQATQFLPEVIITDLRMPVMDGIELTKKLRQQDVFKETLIIMLSAHVFDSDKQASIEAGCNEFLTKPLHIESLLKILQAYFHIDWSYDVDTEETSDSSDTTVPPNSQQAEALLEFINAGNIRRIIEYARQLQVTHPALQWFTDDIIQLAKEFDIDKLKALVSPYIDKL</sequence>
<evidence type="ECO:0000313" key="21">
    <source>
        <dbReference type="Proteomes" id="UP000005744"/>
    </source>
</evidence>
<gene>
    <name evidence="20" type="ORF">BegalDRAFT_0145</name>
</gene>
<evidence type="ECO:0000256" key="10">
    <source>
        <dbReference type="ARBA" id="ARBA00022840"/>
    </source>
</evidence>
<dbReference type="InterPro" id="IPR042240">
    <property type="entry name" value="CHASE_sf"/>
</dbReference>
<evidence type="ECO:0000256" key="7">
    <source>
        <dbReference type="ARBA" id="ARBA00022692"/>
    </source>
</evidence>
<keyword evidence="21" id="KW-1185">Reference proteome</keyword>
<organism evidence="20 21">
    <name type="scientific">Beggiatoa alba B18LD</name>
    <dbReference type="NCBI Taxonomy" id="395493"/>
    <lineage>
        <taxon>Bacteria</taxon>
        <taxon>Pseudomonadati</taxon>
        <taxon>Pseudomonadota</taxon>
        <taxon>Gammaproteobacteria</taxon>
        <taxon>Thiotrichales</taxon>
        <taxon>Thiotrichaceae</taxon>
        <taxon>Beggiatoa</taxon>
    </lineage>
</organism>
<keyword evidence="7 17" id="KW-0812">Transmembrane</keyword>
<dbReference type="Pfam" id="PF00512">
    <property type="entry name" value="HisKA"/>
    <property type="match status" value="1"/>
</dbReference>
<comment type="subunit">
    <text evidence="14">At low DSF concentrations, interacts with RpfF.</text>
</comment>
<evidence type="ECO:0000259" key="18">
    <source>
        <dbReference type="PROSITE" id="PS50109"/>
    </source>
</evidence>
<protein>
    <recommendedName>
        <fullName evidence="15">Sensory/regulatory protein RpfC</fullName>
        <ecNumber evidence="3">2.7.13.3</ecNumber>
    </recommendedName>
</protein>
<dbReference type="Gene3D" id="1.10.287.130">
    <property type="match status" value="1"/>
</dbReference>
<feature type="transmembrane region" description="Helical" evidence="17">
    <location>
        <begin position="144"/>
        <end position="170"/>
    </location>
</feature>
<dbReference type="PROSITE" id="PS50110">
    <property type="entry name" value="RESPONSE_REGULATORY"/>
    <property type="match status" value="1"/>
</dbReference>
<dbReference type="CDD" id="cd00082">
    <property type="entry name" value="HisKA"/>
    <property type="match status" value="1"/>
</dbReference>
<feature type="transmembrane region" description="Helical" evidence="17">
    <location>
        <begin position="101"/>
        <end position="123"/>
    </location>
</feature>
<evidence type="ECO:0000256" key="16">
    <source>
        <dbReference type="PROSITE-ProRule" id="PRU00169"/>
    </source>
</evidence>
<dbReference type="EMBL" id="JH600070">
    <property type="protein sequence ID" value="EIJ41068.1"/>
    <property type="molecule type" value="Genomic_DNA"/>
</dbReference>
<keyword evidence="5 16" id="KW-0597">Phosphoprotein</keyword>
<keyword evidence="11 17" id="KW-1133">Transmembrane helix</keyword>
<dbReference type="InterPro" id="IPR001789">
    <property type="entry name" value="Sig_transdc_resp-reg_receiver"/>
</dbReference>
<accession>I3CBS5</accession>
<dbReference type="PRINTS" id="PR00344">
    <property type="entry name" value="BCTRLSENSOR"/>
</dbReference>
<keyword evidence="13 17" id="KW-0472">Membrane</keyword>
<comment type="catalytic activity">
    <reaction evidence="1">
        <text>ATP + protein L-histidine = ADP + protein N-phospho-L-histidine.</text>
        <dbReference type="EC" id="2.7.13.3"/>
    </reaction>
</comment>
<dbReference type="PROSITE" id="PS50109">
    <property type="entry name" value="HIS_KIN"/>
    <property type="match status" value="1"/>
</dbReference>
<evidence type="ECO:0000256" key="13">
    <source>
        <dbReference type="ARBA" id="ARBA00023136"/>
    </source>
</evidence>
<dbReference type="Pfam" id="PF00072">
    <property type="entry name" value="Response_reg"/>
    <property type="match status" value="1"/>
</dbReference>
<dbReference type="Gene3D" id="3.30.565.10">
    <property type="entry name" value="Histidine kinase-like ATPase, C-terminal domain"/>
    <property type="match status" value="1"/>
</dbReference>
<keyword evidence="6" id="KW-0808">Transferase</keyword>
<name>I3CBS5_9GAMM</name>
<evidence type="ECO:0000256" key="14">
    <source>
        <dbReference type="ARBA" id="ARBA00064003"/>
    </source>
</evidence>
<dbReference type="OrthoDB" id="5619532at2"/>
<dbReference type="FunFam" id="1.10.287.130:FF:000002">
    <property type="entry name" value="Two-component osmosensing histidine kinase"/>
    <property type="match status" value="1"/>
</dbReference>
<evidence type="ECO:0000256" key="11">
    <source>
        <dbReference type="ARBA" id="ARBA00022989"/>
    </source>
</evidence>
<dbReference type="SUPFAM" id="SSF52172">
    <property type="entry name" value="CheY-like"/>
    <property type="match status" value="1"/>
</dbReference>